<accession>A0A7W9WS16</accession>
<protein>
    <submittedName>
        <fullName evidence="2">Uncharacterized protein</fullName>
    </submittedName>
</protein>
<keyword evidence="3" id="KW-1185">Reference proteome</keyword>
<feature type="compositionally biased region" description="Acidic residues" evidence="1">
    <location>
        <begin position="247"/>
        <end position="256"/>
    </location>
</feature>
<dbReference type="EMBL" id="JACHBW010000010">
    <property type="protein sequence ID" value="MBB6103785.1"/>
    <property type="molecule type" value="Genomic_DNA"/>
</dbReference>
<proteinExistence type="predicted"/>
<dbReference type="Proteomes" id="UP000571554">
    <property type="component" value="Unassembled WGS sequence"/>
</dbReference>
<sequence>MSYNSLSVPLAMGSWSCELVPVRDYRSPSGEALPFIPADEKRQLESDRSDFARYFRPNYDFRRTITCDIDEIRAFARDCISLSSGNQLTDNDNIRRILCEAVSSGRIVPVVDRERRTPVRTARASFAPQSWSEAAPIMRSGSGGAAAPASRSFHQLAMDWLGLDSDGAYAYIEKYNAMVQRVEEVAARTAAARAAALAESDSGLFDAAEDVASSALTSLDAGFGDDAASADDGGDSSPFSDAQPFDYESDMPDGDAEELAARTNDENYAAKMLGYNRKTFGTMIHVMKEENQLRGDDNVIWHDDGGVEFGGEIIDNMHSYAP</sequence>
<comment type="caution">
    <text evidence="2">The sequence shown here is derived from an EMBL/GenBank/DDBJ whole genome shotgun (WGS) entry which is preliminary data.</text>
</comment>
<organism evidence="2 3">
    <name type="scientific">Paraburkholderia bannensis</name>
    <dbReference type="NCBI Taxonomy" id="765414"/>
    <lineage>
        <taxon>Bacteria</taxon>
        <taxon>Pseudomonadati</taxon>
        <taxon>Pseudomonadota</taxon>
        <taxon>Betaproteobacteria</taxon>
        <taxon>Burkholderiales</taxon>
        <taxon>Burkholderiaceae</taxon>
        <taxon>Paraburkholderia</taxon>
    </lineage>
</organism>
<dbReference type="RefSeq" id="WP_260175273.1">
    <property type="nucleotide sequence ID" value="NZ_JACHBW010000010.1"/>
</dbReference>
<evidence type="ECO:0000256" key="1">
    <source>
        <dbReference type="SAM" id="MobiDB-lite"/>
    </source>
</evidence>
<name>A0A7W9WS16_9BURK</name>
<reference evidence="2 3" key="1">
    <citation type="submission" date="2020-08" db="EMBL/GenBank/DDBJ databases">
        <title>Above-ground endophytic microbial communities from plants in different locations in the United States.</title>
        <authorList>
            <person name="Frank C."/>
        </authorList>
    </citation>
    <scope>NUCLEOTIDE SEQUENCE [LARGE SCALE GENOMIC DNA]</scope>
    <source>
        <strain evidence="2 3">WP4_2_2</strain>
    </source>
</reference>
<evidence type="ECO:0000313" key="3">
    <source>
        <dbReference type="Proteomes" id="UP000571554"/>
    </source>
</evidence>
<gene>
    <name evidence="2" type="ORF">F4827_003640</name>
</gene>
<dbReference type="AlphaFoldDB" id="A0A7W9WS16"/>
<feature type="region of interest" description="Disordered" evidence="1">
    <location>
        <begin position="226"/>
        <end position="256"/>
    </location>
</feature>
<evidence type="ECO:0000313" key="2">
    <source>
        <dbReference type="EMBL" id="MBB6103785.1"/>
    </source>
</evidence>